<feature type="transmembrane region" description="Helical" evidence="1">
    <location>
        <begin position="35"/>
        <end position="59"/>
    </location>
</feature>
<evidence type="ECO:0000256" key="1">
    <source>
        <dbReference type="SAM" id="Phobius"/>
    </source>
</evidence>
<sequence>MAIIGDALFQAFMPKREYESLREEDRAWEKLQRSLLMASVALVCLVVVVCMVISLNIVFPADSAKRPFCGDRRLNSLMNVRGRDSDPFSELFILWIRRLRSTIGWLCSFPP</sequence>
<gene>
    <name evidence="2" type="ORF">C1H46_011776</name>
</gene>
<reference evidence="2 3" key="1">
    <citation type="journal article" date="2019" name="G3 (Bethesda)">
        <title>Sequencing of a Wild Apple (Malus baccata) Genome Unravels the Differences Between Cultivated and Wild Apple Species Regarding Disease Resistance and Cold Tolerance.</title>
        <authorList>
            <person name="Chen X."/>
        </authorList>
    </citation>
    <scope>NUCLEOTIDE SEQUENCE [LARGE SCALE GENOMIC DNA]</scope>
    <source>
        <strain evidence="3">cv. Shandingzi</strain>
        <tissue evidence="2">Leaves</tissue>
    </source>
</reference>
<dbReference type="PANTHER" id="PTHR36060:SF1">
    <property type="entry name" value="OS02G0272400 PROTEIN"/>
    <property type="match status" value="1"/>
</dbReference>
<keyword evidence="3" id="KW-1185">Reference proteome</keyword>
<keyword evidence="1" id="KW-0812">Transmembrane</keyword>
<evidence type="ECO:0000313" key="3">
    <source>
        <dbReference type="Proteomes" id="UP000315295"/>
    </source>
</evidence>
<dbReference type="PANTHER" id="PTHR36060">
    <property type="entry name" value="OS02G0272400 PROTEIN"/>
    <property type="match status" value="1"/>
</dbReference>
<name>A0A540MW88_MALBA</name>
<dbReference type="AlphaFoldDB" id="A0A540MW88"/>
<dbReference type="EMBL" id="VIEB01000172">
    <property type="protein sequence ID" value="TQE02620.1"/>
    <property type="molecule type" value="Genomic_DNA"/>
</dbReference>
<protein>
    <submittedName>
        <fullName evidence="2">Uncharacterized protein</fullName>
    </submittedName>
</protein>
<proteinExistence type="predicted"/>
<comment type="caution">
    <text evidence="2">The sequence shown here is derived from an EMBL/GenBank/DDBJ whole genome shotgun (WGS) entry which is preliminary data.</text>
</comment>
<keyword evidence="1" id="KW-1133">Transmembrane helix</keyword>
<accession>A0A540MW88</accession>
<dbReference type="Proteomes" id="UP000315295">
    <property type="component" value="Unassembled WGS sequence"/>
</dbReference>
<evidence type="ECO:0000313" key="2">
    <source>
        <dbReference type="EMBL" id="TQE02620.1"/>
    </source>
</evidence>
<organism evidence="2 3">
    <name type="scientific">Malus baccata</name>
    <name type="common">Siberian crab apple</name>
    <name type="synonym">Pyrus baccata</name>
    <dbReference type="NCBI Taxonomy" id="106549"/>
    <lineage>
        <taxon>Eukaryota</taxon>
        <taxon>Viridiplantae</taxon>
        <taxon>Streptophyta</taxon>
        <taxon>Embryophyta</taxon>
        <taxon>Tracheophyta</taxon>
        <taxon>Spermatophyta</taxon>
        <taxon>Magnoliopsida</taxon>
        <taxon>eudicotyledons</taxon>
        <taxon>Gunneridae</taxon>
        <taxon>Pentapetalae</taxon>
        <taxon>rosids</taxon>
        <taxon>fabids</taxon>
        <taxon>Rosales</taxon>
        <taxon>Rosaceae</taxon>
        <taxon>Amygdaloideae</taxon>
        <taxon>Maleae</taxon>
        <taxon>Malus</taxon>
    </lineage>
</organism>
<dbReference type="STRING" id="106549.A0A540MW88"/>
<keyword evidence="1" id="KW-0472">Membrane</keyword>